<protein>
    <recommendedName>
        <fullName evidence="3">CCHC-type domain-containing protein</fullName>
    </recommendedName>
</protein>
<feature type="compositionally biased region" description="Pro residues" evidence="2">
    <location>
        <begin position="123"/>
        <end position="145"/>
    </location>
</feature>
<dbReference type="EMBL" id="JANBVN010000107">
    <property type="protein sequence ID" value="KAJ9143913.1"/>
    <property type="molecule type" value="Genomic_DNA"/>
</dbReference>
<gene>
    <name evidence="4" type="ORF">NKR19_g6704</name>
</gene>
<dbReference type="InterPro" id="IPR001878">
    <property type="entry name" value="Znf_CCHC"/>
</dbReference>
<dbReference type="Proteomes" id="UP001174691">
    <property type="component" value="Unassembled WGS sequence"/>
</dbReference>
<evidence type="ECO:0000259" key="3">
    <source>
        <dbReference type="PROSITE" id="PS50158"/>
    </source>
</evidence>
<keyword evidence="5" id="KW-1185">Reference proteome</keyword>
<feature type="compositionally biased region" description="Pro residues" evidence="2">
    <location>
        <begin position="230"/>
        <end position="259"/>
    </location>
</feature>
<evidence type="ECO:0000256" key="1">
    <source>
        <dbReference type="PROSITE-ProRule" id="PRU00047"/>
    </source>
</evidence>
<dbReference type="SUPFAM" id="SSF57756">
    <property type="entry name" value="Retrovirus zinc finger-like domains"/>
    <property type="match status" value="1"/>
</dbReference>
<proteinExistence type="predicted"/>
<feature type="compositionally biased region" description="Basic and acidic residues" evidence="2">
    <location>
        <begin position="46"/>
        <end position="65"/>
    </location>
</feature>
<evidence type="ECO:0000313" key="4">
    <source>
        <dbReference type="EMBL" id="KAJ9143913.1"/>
    </source>
</evidence>
<dbReference type="GO" id="GO:0003676">
    <property type="term" value="F:nucleic acid binding"/>
    <property type="evidence" value="ECO:0007669"/>
    <property type="project" value="InterPro"/>
</dbReference>
<feature type="compositionally biased region" description="Pro residues" evidence="2">
    <location>
        <begin position="190"/>
        <end position="205"/>
    </location>
</feature>
<name>A0AA38RR98_9PEZI</name>
<keyword evidence="1" id="KW-0863">Zinc-finger</keyword>
<accession>A0AA38RR98</accession>
<feature type="compositionally biased region" description="Low complexity" evidence="2">
    <location>
        <begin position="489"/>
        <end position="513"/>
    </location>
</feature>
<feature type="compositionally biased region" description="Pro residues" evidence="2">
    <location>
        <begin position="212"/>
        <end position="223"/>
    </location>
</feature>
<comment type="caution">
    <text evidence="4">The sequence shown here is derived from an EMBL/GenBank/DDBJ whole genome shotgun (WGS) entry which is preliminary data.</text>
</comment>
<evidence type="ECO:0000256" key="2">
    <source>
        <dbReference type="SAM" id="MobiDB-lite"/>
    </source>
</evidence>
<keyword evidence="1" id="KW-0479">Metal-binding</keyword>
<organism evidence="4 5">
    <name type="scientific">Coniochaeta hoffmannii</name>
    <dbReference type="NCBI Taxonomy" id="91930"/>
    <lineage>
        <taxon>Eukaryota</taxon>
        <taxon>Fungi</taxon>
        <taxon>Dikarya</taxon>
        <taxon>Ascomycota</taxon>
        <taxon>Pezizomycotina</taxon>
        <taxon>Sordariomycetes</taxon>
        <taxon>Sordariomycetidae</taxon>
        <taxon>Coniochaetales</taxon>
        <taxon>Coniochaetaceae</taxon>
        <taxon>Coniochaeta</taxon>
    </lineage>
</organism>
<dbReference type="AlphaFoldDB" id="A0AA38RR98"/>
<feature type="compositionally biased region" description="Low complexity" evidence="2">
    <location>
        <begin position="146"/>
        <end position="158"/>
    </location>
</feature>
<dbReference type="InterPro" id="IPR036875">
    <property type="entry name" value="Znf_CCHC_sf"/>
</dbReference>
<evidence type="ECO:0000313" key="5">
    <source>
        <dbReference type="Proteomes" id="UP001174691"/>
    </source>
</evidence>
<feature type="compositionally biased region" description="Pro residues" evidence="2">
    <location>
        <begin position="159"/>
        <end position="182"/>
    </location>
</feature>
<dbReference type="GO" id="GO:0008270">
    <property type="term" value="F:zinc ion binding"/>
    <property type="evidence" value="ECO:0007669"/>
    <property type="project" value="UniProtKB-KW"/>
</dbReference>
<feature type="region of interest" description="Disordered" evidence="2">
    <location>
        <begin position="419"/>
        <end position="524"/>
    </location>
</feature>
<feature type="region of interest" description="Disordered" evidence="2">
    <location>
        <begin position="38"/>
        <end position="360"/>
    </location>
</feature>
<dbReference type="SMART" id="SM00343">
    <property type="entry name" value="ZnF_C2HC"/>
    <property type="match status" value="1"/>
</dbReference>
<reference evidence="4" key="1">
    <citation type="submission" date="2022-07" db="EMBL/GenBank/DDBJ databases">
        <title>Fungi with potential for degradation of polypropylene.</title>
        <authorList>
            <person name="Gostincar C."/>
        </authorList>
    </citation>
    <scope>NUCLEOTIDE SEQUENCE</scope>
    <source>
        <strain evidence="4">EXF-13287</strain>
    </source>
</reference>
<feature type="domain" description="CCHC-type" evidence="3">
    <location>
        <begin position="16"/>
        <end position="31"/>
    </location>
</feature>
<sequence length="564" mass="60945">MASAPGQSSAQQEPVCYNCGLKGHWVVACPEPTREVPAGLKRWQSQHHDQAQRPERHNSGSDKKPPIVTRYGPPPPAYTPPAVQYGQPPPYPPAGSPLGQPPYPPTHYPPPQQPPFYSSAYSPAPPPGQPQYGSYPPPPPPPQPPFNQHNSPPSHSSYGPPPPGNQYPPHQAPPPPPPPPPGYYSGIQPSYPPAPYQPPPYPPQPNYYQTAPYPPSGPPPPPAGYHQAPYLPPHYPPNPAQGYPPPPLPPPPIPPPPPAGYQQDINWSQPPQPNASQPPRHQRGKKKNRDRDRRLSGKAKGHKGPDRNRSSPVVKSVVPDHEGASPTEPRFAAQSPDEPEPGEVTEDGREPDTSGDWSVEVEKHFEIVFAEAKGKPADPVGIPLPYIWTGEPTIPPAYNATCIKSEFFKEDGVDEFAIADTSSGTGRPRAGKTHRLQLAEDGTRIAHRRRGRSTTVVPGPRKLAKAGMTEPSKDTTPSSDGLRPHDLYRAGGITATTATGKKGRASRASSATASDDRSRSSSPLTAMDYELLGLSRPKEKATAPVGKKLVRRQVKVSAAYGRRW</sequence>
<dbReference type="PROSITE" id="PS50158">
    <property type="entry name" value="ZF_CCHC"/>
    <property type="match status" value="1"/>
</dbReference>
<dbReference type="Gene3D" id="4.10.60.10">
    <property type="entry name" value="Zinc finger, CCHC-type"/>
    <property type="match status" value="1"/>
</dbReference>
<feature type="compositionally biased region" description="Pro residues" evidence="2">
    <location>
        <begin position="87"/>
        <end position="114"/>
    </location>
</feature>
<keyword evidence="1" id="KW-0862">Zinc</keyword>